<name>A0AA35Z5K5_LACSI</name>
<sequence length="168" mass="19837">MIESERVAREKRDKELGELNALWKKLYAEEVKVKNSKIILENQKSLLPAKSHERIQKEALDDPNLYWLEPTTSFDKNNDIECQLDMPMTPRAFLFRCFEKIEKYLISNKAVNQMLFSFYMKYVKPKYESWSLKKNYGTEGWLAGPDRRISKYTIQGVICPSFSSEDYA</sequence>
<dbReference type="Proteomes" id="UP001177003">
    <property type="component" value="Chromosome 5"/>
</dbReference>
<dbReference type="AlphaFoldDB" id="A0AA35Z5K5"/>
<accession>A0AA35Z5K5</accession>
<reference evidence="1" key="1">
    <citation type="submission" date="2023-04" db="EMBL/GenBank/DDBJ databases">
        <authorList>
            <person name="Vijverberg K."/>
            <person name="Xiong W."/>
            <person name="Schranz E."/>
        </authorList>
    </citation>
    <scope>NUCLEOTIDE SEQUENCE</scope>
</reference>
<evidence type="ECO:0000313" key="1">
    <source>
        <dbReference type="EMBL" id="CAI9286334.1"/>
    </source>
</evidence>
<organism evidence="1 2">
    <name type="scientific">Lactuca saligna</name>
    <name type="common">Willowleaf lettuce</name>
    <dbReference type="NCBI Taxonomy" id="75948"/>
    <lineage>
        <taxon>Eukaryota</taxon>
        <taxon>Viridiplantae</taxon>
        <taxon>Streptophyta</taxon>
        <taxon>Embryophyta</taxon>
        <taxon>Tracheophyta</taxon>
        <taxon>Spermatophyta</taxon>
        <taxon>Magnoliopsida</taxon>
        <taxon>eudicotyledons</taxon>
        <taxon>Gunneridae</taxon>
        <taxon>Pentapetalae</taxon>
        <taxon>asterids</taxon>
        <taxon>campanulids</taxon>
        <taxon>Asterales</taxon>
        <taxon>Asteraceae</taxon>
        <taxon>Cichorioideae</taxon>
        <taxon>Cichorieae</taxon>
        <taxon>Lactucinae</taxon>
        <taxon>Lactuca</taxon>
    </lineage>
</organism>
<proteinExistence type="predicted"/>
<evidence type="ECO:0000313" key="2">
    <source>
        <dbReference type="Proteomes" id="UP001177003"/>
    </source>
</evidence>
<keyword evidence="2" id="KW-1185">Reference proteome</keyword>
<dbReference type="EMBL" id="OX465081">
    <property type="protein sequence ID" value="CAI9286334.1"/>
    <property type="molecule type" value="Genomic_DNA"/>
</dbReference>
<protein>
    <submittedName>
        <fullName evidence="1">Uncharacterized protein</fullName>
    </submittedName>
</protein>
<gene>
    <name evidence="1" type="ORF">LSALG_LOCUS25760</name>
</gene>